<feature type="region of interest" description="Disordered" evidence="1">
    <location>
        <begin position="118"/>
        <end position="161"/>
    </location>
</feature>
<feature type="region of interest" description="Disordered" evidence="1">
    <location>
        <begin position="218"/>
        <end position="249"/>
    </location>
</feature>
<feature type="non-terminal residue" evidence="2">
    <location>
        <position position="1"/>
    </location>
</feature>
<protein>
    <submittedName>
        <fullName evidence="2">Uncharacterized protein</fullName>
    </submittedName>
</protein>
<organism evidence="2 3">
    <name type="scientific">Seminavis robusta</name>
    <dbReference type="NCBI Taxonomy" id="568900"/>
    <lineage>
        <taxon>Eukaryota</taxon>
        <taxon>Sar</taxon>
        <taxon>Stramenopiles</taxon>
        <taxon>Ochrophyta</taxon>
        <taxon>Bacillariophyta</taxon>
        <taxon>Bacillariophyceae</taxon>
        <taxon>Bacillariophycidae</taxon>
        <taxon>Naviculales</taxon>
        <taxon>Naviculaceae</taxon>
        <taxon>Seminavis</taxon>
    </lineage>
</organism>
<comment type="caution">
    <text evidence="2">The sequence shown here is derived from an EMBL/GenBank/DDBJ whole genome shotgun (WGS) entry which is preliminary data.</text>
</comment>
<evidence type="ECO:0000313" key="3">
    <source>
        <dbReference type="Proteomes" id="UP001153069"/>
    </source>
</evidence>
<keyword evidence="3" id="KW-1185">Reference proteome</keyword>
<proteinExistence type="predicted"/>
<name>A0A9N8E5H9_9STRA</name>
<evidence type="ECO:0000256" key="1">
    <source>
        <dbReference type="SAM" id="MobiDB-lite"/>
    </source>
</evidence>
<feature type="compositionally biased region" description="Acidic residues" evidence="1">
    <location>
        <begin position="119"/>
        <end position="133"/>
    </location>
</feature>
<gene>
    <name evidence="2" type="ORF">SEMRO_520_G159210.1</name>
</gene>
<feature type="region of interest" description="Disordered" evidence="1">
    <location>
        <begin position="1"/>
        <end position="20"/>
    </location>
</feature>
<dbReference type="Proteomes" id="UP001153069">
    <property type="component" value="Unassembled WGS sequence"/>
</dbReference>
<dbReference type="EMBL" id="CAICTM010000519">
    <property type="protein sequence ID" value="CAB9512134.1"/>
    <property type="molecule type" value="Genomic_DNA"/>
</dbReference>
<reference evidence="2" key="1">
    <citation type="submission" date="2020-06" db="EMBL/GenBank/DDBJ databases">
        <authorList>
            <consortium name="Plant Systems Biology data submission"/>
        </authorList>
    </citation>
    <scope>NUCLEOTIDE SEQUENCE</scope>
    <source>
        <strain evidence="2">D6</strain>
    </source>
</reference>
<feature type="compositionally biased region" description="Low complexity" evidence="1">
    <location>
        <begin position="218"/>
        <end position="232"/>
    </location>
</feature>
<accession>A0A9N8E5H9</accession>
<dbReference type="AlphaFoldDB" id="A0A9N8E5H9"/>
<evidence type="ECO:0000313" key="2">
    <source>
        <dbReference type="EMBL" id="CAB9512134.1"/>
    </source>
</evidence>
<sequence length="295" mass="31619">TGSTTASPTGTSTTGSPTASKVCYPEVILEEEDFEDNESSDSWVGGTLYDSEVGSQLLGLLGQGNSEVSKEFDIPLLSDGSQPTEASSVTVEFTLYQVGDWSPTDSVFVQVNDVRIELGDMDDGSDSEPDSGEEGGITWERTTTQQGISVIDEDSNEENPTDKKHVVLLTIPSDVLEDNKLTLEFRTLTSNPISEQSSGIDDLVITGFYVCEKTLSPSAVTASPTGTSTTSSPPEPSTTPGPTSGHCNSWSHTHYNNSWTPLALQLASPTGTSTTGSTYRFQGLLPRSYHWKKRL</sequence>